<dbReference type="PANTHER" id="PTHR10683">
    <property type="entry name" value="TRANSALDOLASE"/>
    <property type="match status" value="1"/>
</dbReference>
<dbReference type="RefSeq" id="XP_018687092.1">
    <property type="nucleotide sequence ID" value="XM_018843578.1"/>
</dbReference>
<name>A0A178Z3Q9_9EURO</name>
<dbReference type="AlphaFoldDB" id="A0A178Z3Q9"/>
<proteinExistence type="predicted"/>
<dbReference type="Gene3D" id="3.20.20.70">
    <property type="entry name" value="Aldolase class I"/>
    <property type="match status" value="1"/>
</dbReference>
<evidence type="ECO:0000313" key="2">
    <source>
        <dbReference type="EMBL" id="OAP53725.1"/>
    </source>
</evidence>
<evidence type="ECO:0000313" key="3">
    <source>
        <dbReference type="Proteomes" id="UP000078343"/>
    </source>
</evidence>
<keyword evidence="3" id="KW-1185">Reference proteome</keyword>
<dbReference type="SUPFAM" id="SSF51569">
    <property type="entry name" value="Aldolase"/>
    <property type="match status" value="1"/>
</dbReference>
<protein>
    <recommendedName>
        <fullName evidence="4">Transaldolase</fullName>
    </recommendedName>
</protein>
<evidence type="ECO:0008006" key="4">
    <source>
        <dbReference type="Google" id="ProtNLM"/>
    </source>
</evidence>
<gene>
    <name evidence="2" type="ORF">AYL99_12097</name>
</gene>
<dbReference type="STRING" id="1367422.A0A178Z3Q9"/>
<keyword evidence="1" id="KW-0704">Schiff base</keyword>
<dbReference type="PANTHER" id="PTHR10683:SF39">
    <property type="entry name" value="TRANSALDOLASE"/>
    <property type="match status" value="1"/>
</dbReference>
<dbReference type="InterPro" id="IPR013785">
    <property type="entry name" value="Aldolase_TIM"/>
</dbReference>
<accession>A0A178Z3Q9</accession>
<dbReference type="GeneID" id="30016262"/>
<organism evidence="2 3">
    <name type="scientific">Fonsecaea erecta</name>
    <dbReference type="NCBI Taxonomy" id="1367422"/>
    <lineage>
        <taxon>Eukaryota</taxon>
        <taxon>Fungi</taxon>
        <taxon>Dikarya</taxon>
        <taxon>Ascomycota</taxon>
        <taxon>Pezizomycotina</taxon>
        <taxon>Eurotiomycetes</taxon>
        <taxon>Chaetothyriomycetidae</taxon>
        <taxon>Chaetothyriales</taxon>
        <taxon>Herpotrichiellaceae</taxon>
        <taxon>Fonsecaea</taxon>
    </lineage>
</organism>
<reference evidence="2 3" key="1">
    <citation type="submission" date="2016-04" db="EMBL/GenBank/DDBJ databases">
        <title>Draft genome of Fonsecaea erecta CBS 125763.</title>
        <authorList>
            <person name="Weiss V.A."/>
            <person name="Vicente V.A."/>
            <person name="Raittz R.T."/>
            <person name="Moreno L.F."/>
            <person name="De Souza E.M."/>
            <person name="Pedrosa F.O."/>
            <person name="Steffens M.B."/>
            <person name="Faoro H."/>
            <person name="Tadra-Sfeir M.Z."/>
            <person name="Najafzadeh M.J."/>
            <person name="Felipe M.S."/>
            <person name="Teixeira M."/>
            <person name="Sun J."/>
            <person name="Xi L."/>
            <person name="Gomes R."/>
            <person name="De Azevedo C.M."/>
            <person name="Salgado C.G."/>
            <person name="Da Silva M.B."/>
            <person name="Nascimento M.F."/>
            <person name="Queiroz-Telles F."/>
            <person name="Attili D.S."/>
            <person name="Gorbushina A."/>
        </authorList>
    </citation>
    <scope>NUCLEOTIDE SEQUENCE [LARGE SCALE GENOMIC DNA]</scope>
    <source>
        <strain evidence="2 3">CBS 125763</strain>
    </source>
</reference>
<dbReference type="Pfam" id="PF00923">
    <property type="entry name" value="TAL_FSA"/>
    <property type="match status" value="1"/>
</dbReference>
<dbReference type="GO" id="GO:0005975">
    <property type="term" value="P:carbohydrate metabolic process"/>
    <property type="evidence" value="ECO:0007669"/>
    <property type="project" value="InterPro"/>
</dbReference>
<comment type="caution">
    <text evidence="2">The sequence shown here is derived from an EMBL/GenBank/DDBJ whole genome shotgun (WGS) entry which is preliminary data.</text>
</comment>
<evidence type="ECO:0000256" key="1">
    <source>
        <dbReference type="ARBA" id="ARBA00023270"/>
    </source>
</evidence>
<dbReference type="OrthoDB" id="1711136at2759"/>
<dbReference type="EMBL" id="LVYI01000035">
    <property type="protein sequence ID" value="OAP53725.1"/>
    <property type="molecule type" value="Genomic_DNA"/>
</dbReference>
<sequence length="337" mass="36848">MTTWLDHISQKMHLDIDWADVETVKTLPAVPYDQTCNPYLLGLQLGTEANAALLAETVKELHAQGWLAIYTRMAAAILQKSLAFIKGRVLVQTIPSAAYNVEQTLVHARLYAQEFERAGVPRNRFCIKILATGQGVNAARRLQSEGISTLGTGVFGLDQAVACSQAGCLFISPYYNEVRSIRDPSLWPNVADPTTQHPFSRTLVQMIGIYEHLQNTTGKRQPMIKLAAFRSIKEVDAAARLGCHSSTVTPAVFNELGATKFEGKPYGEPLTAIFPDLVLPTSLNEIDYLAEDGAKLNAALEVDTVAGDRLKDAMERFLTAEATSKELIEGAIKASTK</sequence>
<dbReference type="InterPro" id="IPR001585">
    <property type="entry name" value="TAL/FSA"/>
</dbReference>
<dbReference type="GO" id="GO:0004801">
    <property type="term" value="F:transaldolase activity"/>
    <property type="evidence" value="ECO:0007669"/>
    <property type="project" value="TreeGrafter"/>
</dbReference>
<dbReference type="GO" id="GO:0009052">
    <property type="term" value="P:pentose-phosphate shunt, non-oxidative branch"/>
    <property type="evidence" value="ECO:0007669"/>
    <property type="project" value="TreeGrafter"/>
</dbReference>
<dbReference type="Proteomes" id="UP000078343">
    <property type="component" value="Unassembled WGS sequence"/>
</dbReference>